<name>S2W1Z3_9ACTN</name>
<dbReference type="EMBL" id="AGZR01000003">
    <property type="protein sequence ID" value="EPD33788.1"/>
    <property type="molecule type" value="Genomic_DNA"/>
</dbReference>
<evidence type="ECO:0000313" key="1">
    <source>
        <dbReference type="EMBL" id="EPD33788.1"/>
    </source>
</evidence>
<comment type="caution">
    <text evidence="1">The sequence shown here is derived from an EMBL/GenBank/DDBJ whole genome shotgun (WGS) entry which is preliminary data.</text>
</comment>
<dbReference type="STRING" id="883161.HMPREF9306_00202"/>
<dbReference type="Proteomes" id="UP000014417">
    <property type="component" value="Unassembled WGS sequence"/>
</dbReference>
<sequence>MSKLITLRLTPAQAEALKRNVTRSVVDLTFYYDELSRKRRLGDVKRLSAILDKLEKGGE</sequence>
<dbReference type="HOGENOM" id="CLU_2956960_0_0_11"/>
<proteinExistence type="predicted"/>
<reference evidence="1 2" key="1">
    <citation type="submission" date="2013-04" db="EMBL/GenBank/DDBJ databases">
        <title>The Genome Sequence of Propionimicrobium lymphophilum ACS-093-V-SCH5.</title>
        <authorList>
            <consortium name="The Broad Institute Genomics Platform"/>
            <person name="Earl A."/>
            <person name="Ward D."/>
            <person name="Feldgarden M."/>
            <person name="Gevers D."/>
            <person name="Saerens B."/>
            <person name="Vaneechoutte M."/>
            <person name="Walker B."/>
            <person name="Young S."/>
            <person name="Zeng Q."/>
            <person name="Gargeya S."/>
            <person name="Fitzgerald M."/>
            <person name="Haas B."/>
            <person name="Abouelleil A."/>
            <person name="Allen A.W."/>
            <person name="Alvarado L."/>
            <person name="Arachchi H.M."/>
            <person name="Berlin A.M."/>
            <person name="Chapman S.B."/>
            <person name="Gainer-Dewar J."/>
            <person name="Goldberg J."/>
            <person name="Griggs A."/>
            <person name="Gujja S."/>
            <person name="Hansen M."/>
            <person name="Howarth C."/>
            <person name="Imamovic A."/>
            <person name="Ireland A."/>
            <person name="Larimer J."/>
            <person name="McCowan C."/>
            <person name="Murphy C."/>
            <person name="Pearson M."/>
            <person name="Poon T.W."/>
            <person name="Priest M."/>
            <person name="Roberts A."/>
            <person name="Saif S."/>
            <person name="Shea T."/>
            <person name="Sisk P."/>
            <person name="Sykes S."/>
            <person name="Wortman J."/>
            <person name="Nusbaum C."/>
            <person name="Birren B."/>
        </authorList>
    </citation>
    <scope>NUCLEOTIDE SEQUENCE [LARGE SCALE GENOMIC DNA]</scope>
    <source>
        <strain evidence="1 2">ACS-093-V-SCH5</strain>
    </source>
</reference>
<accession>S2W1Z3</accession>
<dbReference type="AlphaFoldDB" id="S2W1Z3"/>
<organism evidence="1 2">
    <name type="scientific">Propionimicrobium lymphophilum ACS-093-V-SCH5</name>
    <dbReference type="NCBI Taxonomy" id="883161"/>
    <lineage>
        <taxon>Bacteria</taxon>
        <taxon>Bacillati</taxon>
        <taxon>Actinomycetota</taxon>
        <taxon>Actinomycetes</taxon>
        <taxon>Propionibacteriales</taxon>
        <taxon>Propionibacteriaceae</taxon>
        <taxon>Propionimicrobium</taxon>
    </lineage>
</organism>
<protein>
    <submittedName>
        <fullName evidence="1">Uncharacterized protein</fullName>
    </submittedName>
</protein>
<dbReference type="RefSeq" id="WP_016455060.1">
    <property type="nucleotide sequence ID" value="NZ_KE150269.1"/>
</dbReference>
<keyword evidence="2" id="KW-1185">Reference proteome</keyword>
<evidence type="ECO:0000313" key="2">
    <source>
        <dbReference type="Proteomes" id="UP000014417"/>
    </source>
</evidence>
<gene>
    <name evidence="1" type="ORF">HMPREF9306_00202</name>
</gene>